<feature type="region of interest" description="Disordered" evidence="1">
    <location>
        <begin position="1"/>
        <end position="42"/>
    </location>
</feature>
<dbReference type="AlphaFoldDB" id="A0A4Y2JY94"/>
<proteinExistence type="predicted"/>
<accession>A0A4Y2JY94</accession>
<dbReference type="EMBL" id="BGPR01004023">
    <property type="protein sequence ID" value="GBM95050.1"/>
    <property type="molecule type" value="Genomic_DNA"/>
</dbReference>
<dbReference type="Proteomes" id="UP000499080">
    <property type="component" value="Unassembled WGS sequence"/>
</dbReference>
<evidence type="ECO:0000313" key="3">
    <source>
        <dbReference type="Proteomes" id="UP000499080"/>
    </source>
</evidence>
<keyword evidence="3" id="KW-1185">Reference proteome</keyword>
<name>A0A4Y2JY94_ARAVE</name>
<sequence length="112" mass="13064">MGQTCKECRRHKNNSESHSTAESEMPSTRATVKRSKEKEQKQQQFRVTEIILLISFTVAKCYMLQKVFEISTRSSHTDFTSMPHGIPNIVEKSWHVSHRPGSYRDARDDFFN</sequence>
<protein>
    <submittedName>
        <fullName evidence="2">Uncharacterized protein</fullName>
    </submittedName>
</protein>
<comment type="caution">
    <text evidence="2">The sequence shown here is derived from an EMBL/GenBank/DDBJ whole genome shotgun (WGS) entry which is preliminary data.</text>
</comment>
<evidence type="ECO:0000313" key="2">
    <source>
        <dbReference type="EMBL" id="GBM95050.1"/>
    </source>
</evidence>
<reference evidence="2 3" key="1">
    <citation type="journal article" date="2019" name="Sci. Rep.">
        <title>Orb-weaving spider Araneus ventricosus genome elucidates the spidroin gene catalogue.</title>
        <authorList>
            <person name="Kono N."/>
            <person name="Nakamura H."/>
            <person name="Ohtoshi R."/>
            <person name="Moran D.A.P."/>
            <person name="Shinohara A."/>
            <person name="Yoshida Y."/>
            <person name="Fujiwara M."/>
            <person name="Mori M."/>
            <person name="Tomita M."/>
            <person name="Arakawa K."/>
        </authorList>
    </citation>
    <scope>NUCLEOTIDE SEQUENCE [LARGE SCALE GENOMIC DNA]</scope>
</reference>
<gene>
    <name evidence="2" type="ORF">AVEN_117611_1</name>
</gene>
<evidence type="ECO:0000256" key="1">
    <source>
        <dbReference type="SAM" id="MobiDB-lite"/>
    </source>
</evidence>
<organism evidence="2 3">
    <name type="scientific">Araneus ventricosus</name>
    <name type="common">Orbweaver spider</name>
    <name type="synonym">Epeira ventricosa</name>
    <dbReference type="NCBI Taxonomy" id="182803"/>
    <lineage>
        <taxon>Eukaryota</taxon>
        <taxon>Metazoa</taxon>
        <taxon>Ecdysozoa</taxon>
        <taxon>Arthropoda</taxon>
        <taxon>Chelicerata</taxon>
        <taxon>Arachnida</taxon>
        <taxon>Araneae</taxon>
        <taxon>Araneomorphae</taxon>
        <taxon>Entelegynae</taxon>
        <taxon>Araneoidea</taxon>
        <taxon>Araneidae</taxon>
        <taxon>Araneus</taxon>
    </lineage>
</organism>